<dbReference type="GO" id="GO:0016787">
    <property type="term" value="F:hydrolase activity"/>
    <property type="evidence" value="ECO:0007669"/>
    <property type="project" value="UniProtKB-KW"/>
</dbReference>
<comment type="caution">
    <text evidence="4">The sequence shown here is derived from an EMBL/GenBank/DDBJ whole genome shotgun (WGS) entry which is preliminary data.</text>
</comment>
<gene>
    <name evidence="4" type="ORF">ENF18_07525</name>
</gene>
<dbReference type="InterPro" id="IPR020084">
    <property type="entry name" value="NUDIX_hydrolase_CS"/>
</dbReference>
<evidence type="ECO:0000259" key="3">
    <source>
        <dbReference type="PROSITE" id="PS51462"/>
    </source>
</evidence>
<evidence type="ECO:0000313" key="4">
    <source>
        <dbReference type="EMBL" id="HDI83622.1"/>
    </source>
</evidence>
<sequence length="177" mass="20246">MEECIEHVRIYTGRIINLNVDRVRLQSGRESTREYVEHRGAVAAIPVLPDGRIVFVKQYRYPVKEYLIEIPAGTIEVGEDPVQTMHRELVEEIGYRAGKLEEVINYYSTPGFVTERMYIYIATELEPAKGELDPEENIEVLYMTFEEAIEAIKRGDIKDGKTLVALALYGLSRCSDT</sequence>
<evidence type="ECO:0000256" key="2">
    <source>
        <dbReference type="ARBA" id="ARBA00022801"/>
    </source>
</evidence>
<dbReference type="PROSITE" id="PS00893">
    <property type="entry name" value="NUDIX_BOX"/>
    <property type="match status" value="1"/>
</dbReference>
<dbReference type="Pfam" id="PF00293">
    <property type="entry name" value="NUDIX"/>
    <property type="match status" value="1"/>
</dbReference>
<reference evidence="4" key="1">
    <citation type="journal article" date="2020" name="mSystems">
        <title>Genome- and Community-Level Interaction Insights into Carbon Utilization and Element Cycling Functions of Hydrothermarchaeota in Hydrothermal Sediment.</title>
        <authorList>
            <person name="Zhou Z."/>
            <person name="Liu Y."/>
            <person name="Xu W."/>
            <person name="Pan J."/>
            <person name="Luo Z.H."/>
            <person name="Li M."/>
        </authorList>
    </citation>
    <scope>NUCLEOTIDE SEQUENCE [LARGE SCALE GENOMIC DNA]</scope>
    <source>
        <strain evidence="4">HyVt-102</strain>
    </source>
</reference>
<dbReference type="PANTHER" id="PTHR11839">
    <property type="entry name" value="UDP/ADP-SUGAR PYROPHOSPHATASE"/>
    <property type="match status" value="1"/>
</dbReference>
<dbReference type="EMBL" id="DQWE01000355">
    <property type="protein sequence ID" value="HDI83622.1"/>
    <property type="molecule type" value="Genomic_DNA"/>
</dbReference>
<protein>
    <submittedName>
        <fullName evidence="4">NUDIX hydrolase</fullName>
    </submittedName>
</protein>
<keyword evidence="2 4" id="KW-0378">Hydrolase</keyword>
<organism evidence="4">
    <name type="scientific">candidate division WOR-3 bacterium</name>
    <dbReference type="NCBI Taxonomy" id="2052148"/>
    <lineage>
        <taxon>Bacteria</taxon>
        <taxon>Bacteria division WOR-3</taxon>
    </lineage>
</organism>
<accession>A0A7C0ZFS0</accession>
<dbReference type="Proteomes" id="UP000885847">
    <property type="component" value="Unassembled WGS sequence"/>
</dbReference>
<evidence type="ECO:0000256" key="1">
    <source>
        <dbReference type="ARBA" id="ARBA00001946"/>
    </source>
</evidence>
<dbReference type="InterPro" id="IPR015797">
    <property type="entry name" value="NUDIX_hydrolase-like_dom_sf"/>
</dbReference>
<dbReference type="GO" id="GO:0006753">
    <property type="term" value="P:nucleoside phosphate metabolic process"/>
    <property type="evidence" value="ECO:0007669"/>
    <property type="project" value="TreeGrafter"/>
</dbReference>
<dbReference type="FunFam" id="3.90.79.10:FF:000024">
    <property type="entry name" value="ADP-ribose pyrophosphatase"/>
    <property type="match status" value="1"/>
</dbReference>
<dbReference type="InterPro" id="IPR000086">
    <property type="entry name" value="NUDIX_hydrolase_dom"/>
</dbReference>
<dbReference type="GO" id="GO:0019693">
    <property type="term" value="P:ribose phosphate metabolic process"/>
    <property type="evidence" value="ECO:0007669"/>
    <property type="project" value="TreeGrafter"/>
</dbReference>
<proteinExistence type="predicted"/>
<comment type="cofactor">
    <cofactor evidence="1">
        <name>Mg(2+)</name>
        <dbReference type="ChEBI" id="CHEBI:18420"/>
    </cofactor>
</comment>
<dbReference type="GO" id="GO:0005829">
    <property type="term" value="C:cytosol"/>
    <property type="evidence" value="ECO:0007669"/>
    <property type="project" value="TreeGrafter"/>
</dbReference>
<dbReference type="AlphaFoldDB" id="A0A7C0ZFS0"/>
<dbReference type="CDD" id="cd03424">
    <property type="entry name" value="NUDIX_ADPRase_Nudt5_UGPPase_Nudt14"/>
    <property type="match status" value="1"/>
</dbReference>
<name>A0A7C0ZFS0_UNCW3</name>
<dbReference type="PROSITE" id="PS51462">
    <property type="entry name" value="NUDIX"/>
    <property type="match status" value="1"/>
</dbReference>
<feature type="domain" description="Nudix hydrolase" evidence="3">
    <location>
        <begin position="37"/>
        <end position="165"/>
    </location>
</feature>
<dbReference type="PANTHER" id="PTHR11839:SF18">
    <property type="entry name" value="NUDIX HYDROLASE DOMAIN-CONTAINING PROTEIN"/>
    <property type="match status" value="1"/>
</dbReference>
<dbReference type="SUPFAM" id="SSF55811">
    <property type="entry name" value="Nudix"/>
    <property type="match status" value="1"/>
</dbReference>
<dbReference type="Gene3D" id="3.90.79.10">
    <property type="entry name" value="Nucleoside Triphosphate Pyrophosphohydrolase"/>
    <property type="match status" value="1"/>
</dbReference>